<evidence type="ECO:0000256" key="2">
    <source>
        <dbReference type="ARBA" id="ARBA00022649"/>
    </source>
</evidence>
<organism evidence="3 4">
    <name type="scientific">Synechococcus lacustris str. Tous</name>
    <dbReference type="NCBI Taxonomy" id="1910958"/>
    <lineage>
        <taxon>Bacteria</taxon>
        <taxon>Bacillati</taxon>
        <taxon>Cyanobacteriota</taxon>
        <taxon>Cyanophyceae</taxon>
        <taxon>Synechococcales</taxon>
        <taxon>Synechococcaceae</taxon>
        <taxon>Synechococcus</taxon>
    </lineage>
</organism>
<dbReference type="GO" id="GO:0003677">
    <property type="term" value="F:DNA binding"/>
    <property type="evidence" value="ECO:0007669"/>
    <property type="project" value="InterPro"/>
</dbReference>
<comment type="caution">
    <text evidence="3">The sequence shown here is derived from an EMBL/GenBank/DDBJ whole genome shotgun (WGS) entry which is preliminary data.</text>
</comment>
<gene>
    <name evidence="3" type="ORF">C7K08_12700</name>
</gene>
<keyword evidence="2" id="KW-1277">Toxin-antitoxin system</keyword>
<accession>A0A2P7EBC3</accession>
<proteinExistence type="inferred from homology"/>
<protein>
    <submittedName>
        <fullName evidence="3">PemK family protein</fullName>
    </submittedName>
</protein>
<dbReference type="InterPro" id="IPR011067">
    <property type="entry name" value="Plasmid_toxin/cell-grow_inhib"/>
</dbReference>
<dbReference type="Pfam" id="PF02452">
    <property type="entry name" value="PemK_toxin"/>
    <property type="match status" value="1"/>
</dbReference>
<reference evidence="4" key="1">
    <citation type="submission" date="2018-03" db="EMBL/GenBank/DDBJ databases">
        <title>Ecological and genomic features of two cosmopolitan and abundant freshwater picocyanobacteria.</title>
        <authorList>
            <person name="Cabello-Yeves P.J."/>
            <person name="Picazo A."/>
            <person name="Camacho A."/>
            <person name="Callieri C."/>
            <person name="Rosselli R."/>
            <person name="Roda-Garcia J."/>
            <person name="Coutinho F.H."/>
            <person name="Rodriguez-Valera F."/>
        </authorList>
    </citation>
    <scope>NUCLEOTIDE SEQUENCE [LARGE SCALE GENOMIC DNA]</scope>
    <source>
        <strain evidence="4">Tous</strain>
    </source>
</reference>
<dbReference type="EMBL" id="PXVC01000108">
    <property type="protein sequence ID" value="PSI00526.1"/>
    <property type="molecule type" value="Genomic_DNA"/>
</dbReference>
<sequence length="114" mass="12796">MLQRFDVVLVPFPFVDGDQVKARPAIVLAVGERHGDVLLMFVSSRIDSPLVWDELDLPLKEAGFEQTGLKVSSRARITRLVTLSKSHVKRRIGHLPKTMQKRLRELIIAVLAGT</sequence>
<comment type="similarity">
    <text evidence="1">Belongs to the PemK/MazF family.</text>
</comment>
<evidence type="ECO:0000256" key="1">
    <source>
        <dbReference type="ARBA" id="ARBA00007521"/>
    </source>
</evidence>
<dbReference type="RefSeq" id="WP_106500950.1">
    <property type="nucleotide sequence ID" value="NZ_PXVC01000108.1"/>
</dbReference>
<evidence type="ECO:0000313" key="3">
    <source>
        <dbReference type="EMBL" id="PSI00526.1"/>
    </source>
</evidence>
<dbReference type="AlphaFoldDB" id="A0A2P7EBC3"/>
<evidence type="ECO:0000313" key="4">
    <source>
        <dbReference type="Proteomes" id="UP000240206"/>
    </source>
</evidence>
<dbReference type="Proteomes" id="UP000240206">
    <property type="component" value="Unassembled WGS sequence"/>
</dbReference>
<dbReference type="InterPro" id="IPR003477">
    <property type="entry name" value="PemK-like"/>
</dbReference>
<dbReference type="Gene3D" id="2.30.30.110">
    <property type="match status" value="1"/>
</dbReference>
<name>A0A2P7EBC3_9SYNE</name>
<keyword evidence="4" id="KW-1185">Reference proteome</keyword>
<dbReference type="SUPFAM" id="SSF50118">
    <property type="entry name" value="Cell growth inhibitor/plasmid maintenance toxic component"/>
    <property type="match status" value="1"/>
</dbReference>